<dbReference type="HOGENOM" id="CLU_2161800_0_0_1"/>
<dbReference type="eggNOG" id="KOG4197">
    <property type="taxonomic scope" value="Eukaryota"/>
</dbReference>
<dbReference type="PROSITE" id="PS51375">
    <property type="entry name" value="PPR"/>
    <property type="match status" value="1"/>
</dbReference>
<proteinExistence type="predicted"/>
<gene>
    <name evidence="3" type="ORF">AMTR_s00047p00138360</name>
</gene>
<name>U5DBJ2_AMBTC</name>
<keyword evidence="1" id="KW-0677">Repeat</keyword>
<dbReference type="PANTHER" id="PTHR24015:SF548">
    <property type="entry name" value="OS08G0340900 PROTEIN"/>
    <property type="match status" value="1"/>
</dbReference>
<dbReference type="Proteomes" id="UP000017836">
    <property type="component" value="Unassembled WGS sequence"/>
</dbReference>
<evidence type="ECO:0000313" key="4">
    <source>
        <dbReference type="Proteomes" id="UP000017836"/>
    </source>
</evidence>
<dbReference type="AlphaFoldDB" id="U5DBJ2"/>
<dbReference type="Gene3D" id="1.25.40.10">
    <property type="entry name" value="Tetratricopeptide repeat domain"/>
    <property type="match status" value="1"/>
</dbReference>
<accession>U5DBJ2</accession>
<keyword evidence="4" id="KW-1185">Reference proteome</keyword>
<evidence type="ECO:0008006" key="5">
    <source>
        <dbReference type="Google" id="ProtNLM"/>
    </source>
</evidence>
<reference evidence="4" key="1">
    <citation type="journal article" date="2013" name="Science">
        <title>The Amborella genome and the evolution of flowering plants.</title>
        <authorList>
            <consortium name="Amborella Genome Project"/>
        </authorList>
    </citation>
    <scope>NUCLEOTIDE SEQUENCE [LARGE SCALE GENOMIC DNA]</scope>
</reference>
<dbReference type="InterPro" id="IPR002885">
    <property type="entry name" value="PPR_rpt"/>
</dbReference>
<dbReference type="InterPro" id="IPR011990">
    <property type="entry name" value="TPR-like_helical_dom_sf"/>
</dbReference>
<dbReference type="Pfam" id="PF01535">
    <property type="entry name" value="PPR"/>
    <property type="match status" value="1"/>
</dbReference>
<protein>
    <recommendedName>
        <fullName evidence="5">Pentatricopeptide repeat-containing protein</fullName>
    </recommendedName>
</protein>
<dbReference type="InterPro" id="IPR046960">
    <property type="entry name" value="PPR_At4g14850-like_plant"/>
</dbReference>
<evidence type="ECO:0000313" key="3">
    <source>
        <dbReference type="EMBL" id="ERN17778.1"/>
    </source>
</evidence>
<dbReference type="NCBIfam" id="TIGR00756">
    <property type="entry name" value="PPR"/>
    <property type="match status" value="1"/>
</dbReference>
<evidence type="ECO:0000256" key="2">
    <source>
        <dbReference type="PROSITE-ProRule" id="PRU00708"/>
    </source>
</evidence>
<evidence type="ECO:0000256" key="1">
    <source>
        <dbReference type="ARBA" id="ARBA00022737"/>
    </source>
</evidence>
<dbReference type="EMBL" id="KI392311">
    <property type="protein sequence ID" value="ERN17778.1"/>
    <property type="molecule type" value="Genomic_DNA"/>
</dbReference>
<organism evidence="3 4">
    <name type="scientific">Amborella trichopoda</name>
    <dbReference type="NCBI Taxonomy" id="13333"/>
    <lineage>
        <taxon>Eukaryota</taxon>
        <taxon>Viridiplantae</taxon>
        <taxon>Streptophyta</taxon>
        <taxon>Embryophyta</taxon>
        <taxon>Tracheophyta</taxon>
        <taxon>Spermatophyta</taxon>
        <taxon>Magnoliopsida</taxon>
        <taxon>Amborellales</taxon>
        <taxon>Amborellaceae</taxon>
        <taxon>Amborella</taxon>
    </lineage>
</organism>
<dbReference type="GO" id="GO:0009451">
    <property type="term" value="P:RNA modification"/>
    <property type="evidence" value="ECO:0007669"/>
    <property type="project" value="InterPro"/>
</dbReference>
<feature type="repeat" description="PPR" evidence="2">
    <location>
        <begin position="5"/>
        <end position="39"/>
    </location>
</feature>
<sequence>MEGHDLISWNPMMHGYAQHGNGREALHLWDAMNYATYVWHVQLLMVDDGPSILKLTVHEHCMLPCVEQNACMVDMDGGAGTLAKAKRFMDGMHVVCSYGGHSWGNAIFMGI</sequence>
<dbReference type="PANTHER" id="PTHR24015">
    <property type="entry name" value="OS07G0578800 PROTEIN-RELATED"/>
    <property type="match status" value="1"/>
</dbReference>
<dbReference type="GO" id="GO:0003723">
    <property type="term" value="F:RNA binding"/>
    <property type="evidence" value="ECO:0007669"/>
    <property type="project" value="InterPro"/>
</dbReference>
<dbReference type="Gramene" id="ERN17778">
    <property type="protein sequence ID" value="ERN17778"/>
    <property type="gene ID" value="AMTR_s00047p00138360"/>
</dbReference>